<dbReference type="PANTHER" id="PTHR43285:SF2">
    <property type="entry name" value="ANTHRANILATE PHOSPHORIBOSYLTRANSFERASE"/>
    <property type="match status" value="1"/>
</dbReference>
<dbReference type="Pfam" id="PF02885">
    <property type="entry name" value="Glycos_trans_3N"/>
    <property type="match status" value="1"/>
</dbReference>
<keyword evidence="1" id="KW-0328">Glycosyltransferase</keyword>
<dbReference type="AlphaFoldDB" id="A0A8H7ZKA9"/>
<sequence length="442" mass="44475">MTDLPPLNALSPKKQRSHSHHGLAPAGPAAAAAAAAAAASPAAAASAAASAAAAAATPGAAFAPLLRALVLAPADFAAAAAAAASQAFRLITAGSATPAQVGAFLVALRLHGLDSRPDVVAACAAAAAAAAVPVDLASSHPELAADVVDIVGTGGDGHNTFNVSTAAAIVAAGAGGSADVLEALGCRVAHLKADRVGPVLSKGNFCFLFAPVFHPSLKAVAAVRKELGLPTIFNLVGPMVNPAKPRRVVVGVHSPELGQLMAESLKLAGVQRAMVVCGQEGLDEVRVFRRPRFSFRERRPAGPTDVWNVYPDGSIARSVIHPKDFGLPTKALASVVGGHRARNAALLREILNSNGLSFFNPTASDTEPSGASAEEKLATLDFVLINAAALIVVAGRADDFESAVEAARDSLASGRARAALEAYAAETVREYLKLPGGSGSSG</sequence>
<dbReference type="EMBL" id="JAEFCI010013174">
    <property type="protein sequence ID" value="KAG5455561.1"/>
    <property type="molecule type" value="Genomic_DNA"/>
</dbReference>
<dbReference type="GO" id="GO:0005829">
    <property type="term" value="C:cytosol"/>
    <property type="evidence" value="ECO:0007669"/>
    <property type="project" value="TreeGrafter"/>
</dbReference>
<dbReference type="Pfam" id="PF00591">
    <property type="entry name" value="Glycos_transf_3"/>
    <property type="match status" value="1"/>
</dbReference>
<comment type="caution">
    <text evidence="6">The sequence shown here is derived from an EMBL/GenBank/DDBJ whole genome shotgun (WGS) entry which is preliminary data.</text>
</comment>
<protein>
    <submittedName>
        <fullName evidence="6">Glycosyl transferase</fullName>
    </submittedName>
</protein>
<evidence type="ECO:0000259" key="4">
    <source>
        <dbReference type="Pfam" id="PF00591"/>
    </source>
</evidence>
<dbReference type="Gene3D" id="1.20.970.10">
    <property type="entry name" value="Transferase, Pyrimidine Nucleoside Phosphorylase, Chain C"/>
    <property type="match status" value="1"/>
</dbReference>
<evidence type="ECO:0000256" key="3">
    <source>
        <dbReference type="SAM" id="MobiDB-lite"/>
    </source>
</evidence>
<dbReference type="InterPro" id="IPR005940">
    <property type="entry name" value="Anthranilate_Pribosyl_Tfrase"/>
</dbReference>
<dbReference type="GO" id="GO:0004048">
    <property type="term" value="F:anthranilate phosphoribosyltransferase activity"/>
    <property type="evidence" value="ECO:0007669"/>
    <property type="project" value="InterPro"/>
</dbReference>
<dbReference type="SUPFAM" id="SSF52418">
    <property type="entry name" value="Nucleoside phosphorylase/phosphoribosyltransferase catalytic domain"/>
    <property type="match status" value="1"/>
</dbReference>
<reference evidence="6 7" key="1">
    <citation type="journal article" name="Sci. Rep.">
        <title>Genome-scale phylogenetic analyses confirm Olpidium as the closest living zoosporic fungus to the non-flagellated, terrestrial fungi.</title>
        <authorList>
            <person name="Chang Y."/>
            <person name="Rochon D."/>
            <person name="Sekimoto S."/>
            <person name="Wang Y."/>
            <person name="Chovatia M."/>
            <person name="Sandor L."/>
            <person name="Salamov A."/>
            <person name="Grigoriev I.V."/>
            <person name="Stajich J.E."/>
            <person name="Spatafora J.W."/>
        </authorList>
    </citation>
    <scope>NUCLEOTIDE SEQUENCE [LARGE SCALE GENOMIC DNA]</scope>
    <source>
        <strain evidence="6">S191</strain>
    </source>
</reference>
<evidence type="ECO:0000256" key="1">
    <source>
        <dbReference type="ARBA" id="ARBA00022676"/>
    </source>
</evidence>
<proteinExistence type="predicted"/>
<dbReference type="InterPro" id="IPR036320">
    <property type="entry name" value="Glycosyl_Trfase_fam3_N_dom_sf"/>
</dbReference>
<dbReference type="SUPFAM" id="SSF47648">
    <property type="entry name" value="Nucleoside phosphorylase/phosphoribosyltransferase N-terminal domain"/>
    <property type="match status" value="1"/>
</dbReference>
<dbReference type="Proteomes" id="UP000673691">
    <property type="component" value="Unassembled WGS sequence"/>
</dbReference>
<evidence type="ECO:0000313" key="7">
    <source>
        <dbReference type="Proteomes" id="UP000673691"/>
    </source>
</evidence>
<feature type="domain" description="Glycosyl transferase family 3 N-terminal" evidence="5">
    <location>
        <begin position="82"/>
        <end position="130"/>
    </location>
</feature>
<dbReference type="InterPro" id="IPR035902">
    <property type="entry name" value="Nuc_phospho_transferase"/>
</dbReference>
<organism evidence="6 7">
    <name type="scientific">Olpidium bornovanus</name>
    <dbReference type="NCBI Taxonomy" id="278681"/>
    <lineage>
        <taxon>Eukaryota</taxon>
        <taxon>Fungi</taxon>
        <taxon>Fungi incertae sedis</taxon>
        <taxon>Olpidiomycota</taxon>
        <taxon>Olpidiomycotina</taxon>
        <taxon>Olpidiomycetes</taxon>
        <taxon>Olpidiales</taxon>
        <taxon>Olpidiaceae</taxon>
        <taxon>Olpidium</taxon>
    </lineage>
</organism>
<accession>A0A8H7ZKA9</accession>
<evidence type="ECO:0000313" key="6">
    <source>
        <dbReference type="EMBL" id="KAG5455561.1"/>
    </source>
</evidence>
<feature type="region of interest" description="Disordered" evidence="3">
    <location>
        <begin position="1"/>
        <end position="25"/>
    </location>
</feature>
<evidence type="ECO:0000259" key="5">
    <source>
        <dbReference type="Pfam" id="PF02885"/>
    </source>
</evidence>
<dbReference type="Gene3D" id="3.40.1030.10">
    <property type="entry name" value="Nucleoside phosphorylase/phosphoribosyltransferase catalytic domain"/>
    <property type="match status" value="1"/>
</dbReference>
<dbReference type="InterPro" id="IPR000312">
    <property type="entry name" value="Glycosyl_Trfase_fam3"/>
</dbReference>
<dbReference type="GO" id="GO:0000162">
    <property type="term" value="P:L-tryptophan biosynthetic process"/>
    <property type="evidence" value="ECO:0007669"/>
    <property type="project" value="InterPro"/>
</dbReference>
<dbReference type="PANTHER" id="PTHR43285">
    <property type="entry name" value="ANTHRANILATE PHOSPHORIBOSYLTRANSFERASE"/>
    <property type="match status" value="1"/>
</dbReference>
<keyword evidence="7" id="KW-1185">Reference proteome</keyword>
<evidence type="ECO:0000256" key="2">
    <source>
        <dbReference type="ARBA" id="ARBA00022679"/>
    </source>
</evidence>
<dbReference type="NCBIfam" id="TIGR01245">
    <property type="entry name" value="trpD"/>
    <property type="match status" value="1"/>
</dbReference>
<gene>
    <name evidence="6" type="ORF">BJ554DRAFT_4988</name>
</gene>
<dbReference type="InterPro" id="IPR017459">
    <property type="entry name" value="Glycosyl_Trfase_fam3_N_dom"/>
</dbReference>
<name>A0A8H7ZKA9_9FUNG</name>
<feature type="domain" description="Glycosyl transferase family 3" evidence="4">
    <location>
        <begin position="146"/>
        <end position="416"/>
    </location>
</feature>
<dbReference type="OrthoDB" id="427800at2759"/>
<keyword evidence="2 6" id="KW-0808">Transferase</keyword>